<dbReference type="GO" id="GO:0004888">
    <property type="term" value="F:transmembrane signaling receptor activity"/>
    <property type="evidence" value="ECO:0007669"/>
    <property type="project" value="TreeGrafter"/>
</dbReference>
<evidence type="ECO:0000313" key="15">
    <source>
        <dbReference type="EMBL" id="MBB4097569.1"/>
    </source>
</evidence>
<organism evidence="15 16">
    <name type="scientific">Sphingomonas kyeonggiensis</name>
    <dbReference type="NCBI Taxonomy" id="1268553"/>
    <lineage>
        <taxon>Bacteria</taxon>
        <taxon>Pseudomonadati</taxon>
        <taxon>Pseudomonadota</taxon>
        <taxon>Alphaproteobacteria</taxon>
        <taxon>Sphingomonadales</taxon>
        <taxon>Sphingomonadaceae</taxon>
        <taxon>Sphingomonas</taxon>
    </lineage>
</organism>
<protein>
    <submittedName>
        <fullName evidence="15">Methyl-accepting chemotaxis protein</fullName>
    </submittedName>
</protein>
<name>A0A7W6NWJ9_9SPHN</name>
<dbReference type="InterPro" id="IPR003660">
    <property type="entry name" value="HAMP_dom"/>
</dbReference>
<feature type="domain" description="HAMP" evidence="14">
    <location>
        <begin position="274"/>
        <end position="319"/>
    </location>
</feature>
<keyword evidence="6 12" id="KW-1133">Transmembrane helix</keyword>
<feature type="coiled-coil region" evidence="11">
    <location>
        <begin position="451"/>
        <end position="478"/>
    </location>
</feature>
<dbReference type="Gene3D" id="6.10.340.10">
    <property type="match status" value="1"/>
</dbReference>
<evidence type="ECO:0000256" key="11">
    <source>
        <dbReference type="SAM" id="Coils"/>
    </source>
</evidence>
<keyword evidence="4" id="KW-0145">Chemotaxis</keyword>
<keyword evidence="7 12" id="KW-0472">Membrane</keyword>
<evidence type="ECO:0000256" key="9">
    <source>
        <dbReference type="ARBA" id="ARBA00029447"/>
    </source>
</evidence>
<comment type="similarity">
    <text evidence="9">Belongs to the methyl-accepting chemotaxis (MCP) protein family.</text>
</comment>
<dbReference type="Pfam" id="PF02203">
    <property type="entry name" value="TarH"/>
    <property type="match status" value="1"/>
</dbReference>
<evidence type="ECO:0000256" key="12">
    <source>
        <dbReference type="SAM" id="Phobius"/>
    </source>
</evidence>
<dbReference type="SMART" id="SM00283">
    <property type="entry name" value="MA"/>
    <property type="match status" value="1"/>
</dbReference>
<comment type="subcellular location">
    <subcellularLocation>
        <location evidence="1">Cell membrane</location>
        <topology evidence="1">Multi-pass membrane protein</topology>
    </subcellularLocation>
</comment>
<dbReference type="InterPro" id="IPR003122">
    <property type="entry name" value="Tar_rcpt_lig-bd"/>
</dbReference>
<reference evidence="15 16" key="1">
    <citation type="submission" date="2020-08" db="EMBL/GenBank/DDBJ databases">
        <title>Genomic Encyclopedia of Type Strains, Phase IV (KMG-IV): sequencing the most valuable type-strain genomes for metagenomic binning, comparative biology and taxonomic classification.</title>
        <authorList>
            <person name="Goeker M."/>
        </authorList>
    </citation>
    <scope>NUCLEOTIDE SEQUENCE [LARGE SCALE GENOMIC DNA]</scope>
    <source>
        <strain evidence="15 16">DSM 101806</strain>
    </source>
</reference>
<dbReference type="Pfam" id="PF00672">
    <property type="entry name" value="HAMP"/>
    <property type="match status" value="2"/>
</dbReference>
<keyword evidence="2" id="KW-1003">Cell membrane</keyword>
<evidence type="ECO:0000259" key="14">
    <source>
        <dbReference type="PROSITE" id="PS50885"/>
    </source>
</evidence>
<evidence type="ECO:0000313" key="16">
    <source>
        <dbReference type="Proteomes" id="UP000557392"/>
    </source>
</evidence>
<gene>
    <name evidence="15" type="ORF">GGR46_001102</name>
</gene>
<dbReference type="SUPFAM" id="SSF58104">
    <property type="entry name" value="Methyl-accepting chemotaxis protein (MCP) signaling domain"/>
    <property type="match status" value="1"/>
</dbReference>
<dbReference type="EMBL" id="JACIEH010000001">
    <property type="protein sequence ID" value="MBB4097569.1"/>
    <property type="molecule type" value="Genomic_DNA"/>
</dbReference>
<keyword evidence="11" id="KW-0175">Coiled coil</keyword>
<proteinExistence type="inferred from homology"/>
<dbReference type="InterPro" id="IPR051310">
    <property type="entry name" value="MCP_chemotaxis"/>
</dbReference>
<dbReference type="Gene3D" id="1.10.287.950">
    <property type="entry name" value="Methyl-accepting chemotaxis protein"/>
    <property type="match status" value="1"/>
</dbReference>
<dbReference type="GO" id="GO:0007165">
    <property type="term" value="P:signal transduction"/>
    <property type="evidence" value="ECO:0007669"/>
    <property type="project" value="UniProtKB-KW"/>
</dbReference>
<evidence type="ECO:0000256" key="6">
    <source>
        <dbReference type="ARBA" id="ARBA00022989"/>
    </source>
</evidence>
<evidence type="ECO:0000256" key="5">
    <source>
        <dbReference type="ARBA" id="ARBA00022692"/>
    </source>
</evidence>
<dbReference type="GO" id="GO:0006935">
    <property type="term" value="P:chemotaxis"/>
    <property type="evidence" value="ECO:0007669"/>
    <property type="project" value="UniProtKB-KW"/>
</dbReference>
<evidence type="ECO:0000259" key="13">
    <source>
        <dbReference type="PROSITE" id="PS50111"/>
    </source>
</evidence>
<sequence>MTLKQKLLSALVMLGLVLGAVIAGFSWSATTSRNALGTVLADRVIPLKDLKLVADNYAVGIVDSAHKARNGNISFAQAMQNIEKSKAAIDAAWKRYAATDATENEEALAKQAEAAMAKANEGVARLETMLRTGDRAGLDRFVMGEIYADVDPVSDTVGKLVALQISVASDVTTSALSSANTAMTVVIVLGLIALGVLGGAFYIVSRKVVAPIKGLADVIHGMARATGTTKVPHTDQRDEIGDIARAVDAYLESVIAKERDAAAAAAETQRIVTTALSQGLSSLAEGDLTEEISVAFPDSYATLKTNFNSALTALRKLISTVNEGAAAIQTGSHEIAQASEDLARRTEGNAASLEETSAALAQMDERLRGTAESASQTVRSADEAIRVVGDGRSLAEQAVTAMGRVSDSARGIDDVIEGLDKIAFQTRVLAMNAAVEAGRAGEAGRGFAVVADLVSALAMRAEEEAKRAREQLTVTQDEVGSAVEAVQRMDTALEAISGGVGAVHKLLETMAADNQAQSTAITQIVTAVSEMDQSTQQNAAMVEETSAASRNLAEEVGNLAEQAGRFRTERTRAAAPRGQVVQLHSVAA</sequence>
<evidence type="ECO:0000256" key="1">
    <source>
        <dbReference type="ARBA" id="ARBA00004651"/>
    </source>
</evidence>
<evidence type="ECO:0000256" key="10">
    <source>
        <dbReference type="PROSITE-ProRule" id="PRU00284"/>
    </source>
</evidence>
<dbReference type="PROSITE" id="PS50885">
    <property type="entry name" value="HAMP"/>
    <property type="match status" value="2"/>
</dbReference>
<evidence type="ECO:0000256" key="7">
    <source>
        <dbReference type="ARBA" id="ARBA00023136"/>
    </source>
</evidence>
<feature type="domain" description="Methyl-accepting transducer" evidence="13">
    <location>
        <begin position="324"/>
        <end position="553"/>
    </location>
</feature>
<dbReference type="Proteomes" id="UP000557392">
    <property type="component" value="Unassembled WGS sequence"/>
</dbReference>
<evidence type="ECO:0000256" key="4">
    <source>
        <dbReference type="ARBA" id="ARBA00022500"/>
    </source>
</evidence>
<dbReference type="PANTHER" id="PTHR43531:SF11">
    <property type="entry name" value="METHYL-ACCEPTING CHEMOTAXIS PROTEIN 3"/>
    <property type="match status" value="1"/>
</dbReference>
<comment type="caution">
    <text evidence="15">The sequence shown here is derived from an EMBL/GenBank/DDBJ whole genome shotgun (WGS) entry which is preliminary data.</text>
</comment>
<evidence type="ECO:0000256" key="8">
    <source>
        <dbReference type="ARBA" id="ARBA00023224"/>
    </source>
</evidence>
<keyword evidence="8 10" id="KW-0807">Transducer</keyword>
<feature type="domain" description="HAMP" evidence="14">
    <location>
        <begin position="206"/>
        <end position="259"/>
    </location>
</feature>
<dbReference type="PANTHER" id="PTHR43531">
    <property type="entry name" value="PROTEIN ICFG"/>
    <property type="match status" value="1"/>
</dbReference>
<evidence type="ECO:0000256" key="3">
    <source>
        <dbReference type="ARBA" id="ARBA00022481"/>
    </source>
</evidence>
<evidence type="ECO:0000256" key="2">
    <source>
        <dbReference type="ARBA" id="ARBA00022475"/>
    </source>
</evidence>
<accession>A0A7W6NWJ9</accession>
<dbReference type="Pfam" id="PF00015">
    <property type="entry name" value="MCPsignal"/>
    <property type="match status" value="1"/>
</dbReference>
<dbReference type="InterPro" id="IPR004089">
    <property type="entry name" value="MCPsignal_dom"/>
</dbReference>
<dbReference type="GO" id="GO:0005886">
    <property type="term" value="C:plasma membrane"/>
    <property type="evidence" value="ECO:0007669"/>
    <property type="project" value="UniProtKB-SubCell"/>
</dbReference>
<feature type="transmembrane region" description="Helical" evidence="12">
    <location>
        <begin position="182"/>
        <end position="204"/>
    </location>
</feature>
<keyword evidence="16" id="KW-1185">Reference proteome</keyword>
<keyword evidence="5 12" id="KW-0812">Transmembrane</keyword>
<dbReference type="SUPFAM" id="SSF158472">
    <property type="entry name" value="HAMP domain-like"/>
    <property type="match status" value="1"/>
</dbReference>
<dbReference type="AlphaFoldDB" id="A0A7W6NWJ9"/>
<dbReference type="RefSeq" id="WP_183995302.1">
    <property type="nucleotide sequence ID" value="NZ_JACIEH010000001.1"/>
</dbReference>
<keyword evidence="3" id="KW-0488">Methylation</keyword>
<dbReference type="SMART" id="SM00304">
    <property type="entry name" value="HAMP"/>
    <property type="match status" value="2"/>
</dbReference>
<dbReference type="PROSITE" id="PS50111">
    <property type="entry name" value="CHEMOTAXIS_TRANSDUC_2"/>
    <property type="match status" value="1"/>
</dbReference>